<dbReference type="AlphaFoldDB" id="A0AA39XFU6"/>
<keyword evidence="3" id="KW-1185">Reference proteome</keyword>
<organism evidence="2 3">
    <name type="scientific">Immersiella caudata</name>
    <dbReference type="NCBI Taxonomy" id="314043"/>
    <lineage>
        <taxon>Eukaryota</taxon>
        <taxon>Fungi</taxon>
        <taxon>Dikarya</taxon>
        <taxon>Ascomycota</taxon>
        <taxon>Pezizomycotina</taxon>
        <taxon>Sordariomycetes</taxon>
        <taxon>Sordariomycetidae</taxon>
        <taxon>Sordariales</taxon>
        <taxon>Lasiosphaeriaceae</taxon>
        <taxon>Immersiella</taxon>
    </lineage>
</organism>
<comment type="caution">
    <text evidence="2">The sequence shown here is derived from an EMBL/GenBank/DDBJ whole genome shotgun (WGS) entry which is preliminary data.</text>
</comment>
<reference evidence="2" key="1">
    <citation type="submission" date="2023-06" db="EMBL/GenBank/DDBJ databases">
        <title>Genome-scale phylogeny and comparative genomics of the fungal order Sordariales.</title>
        <authorList>
            <consortium name="Lawrence Berkeley National Laboratory"/>
            <person name="Hensen N."/>
            <person name="Bonometti L."/>
            <person name="Westerberg I."/>
            <person name="Brannstrom I.O."/>
            <person name="Guillou S."/>
            <person name="Cros-Aarteil S."/>
            <person name="Calhoun S."/>
            <person name="Haridas S."/>
            <person name="Kuo A."/>
            <person name="Mondo S."/>
            <person name="Pangilinan J."/>
            <person name="Riley R."/>
            <person name="Labutti K."/>
            <person name="Andreopoulos B."/>
            <person name="Lipzen A."/>
            <person name="Chen C."/>
            <person name="Yanf M."/>
            <person name="Daum C."/>
            <person name="Ng V."/>
            <person name="Clum A."/>
            <person name="Steindorff A."/>
            <person name="Ohm R."/>
            <person name="Martin F."/>
            <person name="Silar P."/>
            <person name="Natvig D."/>
            <person name="Lalanne C."/>
            <person name="Gautier V."/>
            <person name="Ament-Velasquez S.L."/>
            <person name="Kruys A."/>
            <person name="Hutchinson M.I."/>
            <person name="Powell A.J."/>
            <person name="Barry K."/>
            <person name="Miller A.N."/>
            <person name="Grigoriev I.V."/>
            <person name="Debuchy R."/>
            <person name="Gladieux P."/>
            <person name="Thoren M.H."/>
            <person name="Johannesson H."/>
        </authorList>
    </citation>
    <scope>NUCLEOTIDE SEQUENCE</scope>
    <source>
        <strain evidence="2">CBS 606.72</strain>
    </source>
</reference>
<evidence type="ECO:0000313" key="3">
    <source>
        <dbReference type="Proteomes" id="UP001175000"/>
    </source>
</evidence>
<feature type="compositionally biased region" description="Basic and acidic residues" evidence="1">
    <location>
        <begin position="68"/>
        <end position="77"/>
    </location>
</feature>
<evidence type="ECO:0000256" key="1">
    <source>
        <dbReference type="SAM" id="MobiDB-lite"/>
    </source>
</evidence>
<gene>
    <name evidence="2" type="ORF">B0T14DRAFT_57015</name>
</gene>
<dbReference type="EMBL" id="JAULSU010000001">
    <property type="protein sequence ID" value="KAK0633193.1"/>
    <property type="molecule type" value="Genomic_DNA"/>
</dbReference>
<proteinExistence type="predicted"/>
<name>A0AA39XFU6_9PEZI</name>
<accession>A0AA39XFU6</accession>
<protein>
    <submittedName>
        <fullName evidence="2">Uncharacterized protein</fullName>
    </submittedName>
</protein>
<feature type="region of interest" description="Disordered" evidence="1">
    <location>
        <begin position="25"/>
        <end position="77"/>
    </location>
</feature>
<evidence type="ECO:0000313" key="2">
    <source>
        <dbReference type="EMBL" id="KAK0633193.1"/>
    </source>
</evidence>
<sequence>MYDGVGVCSHIIWLRGAARVLPTGHRTTNRRRRPDNHLDGSLEVGDSPIRVSETGSQLPSHIDPAVSMDRRPGSKDSGVKLWANKSIATGMHMGVVVQGSRALPGFQIVEIHVCRFRSRFRVKVPLRLQTPRSDGVMQLHTFGSDGCSTSITQCLWCRVLDHRY</sequence>
<dbReference type="Proteomes" id="UP001175000">
    <property type="component" value="Unassembled WGS sequence"/>
</dbReference>